<sequence length="1390" mass="157982">MPLKVRNLLEQVGDELILKIQLGRRPLKCQKLLLKMANYLTDSKFADKQLELGYDEIYHTYLLITIENNHGFNVLQHITENAPKTTTGRTVLVLEKTMRIGLRYPIIPDEMIDLYDIPLTPNKPLALNQLISTALHAGKDFFIYDAGENNMCQTFVKHFIECNGLIPNIVDQATLDALEPMDAKALISTLGGRSKIVKGATDLAAGLNKLVFDNKIKLKKSKPKEFVLLRRAKIIRSKSINAILQFENNVPSTSQSYLWHIHRTYTFFIRIGIPGPSPTFFFGNLMELMERKRFTLSIKEWTKKYGRIFGYFEGHTPILVVSDPNILQDIFIKSFSNFHSHRPIAFDDPHMKSCHLFNAQSLRWKRQRFIINPTFSSAKLKQMSPLINRSVTALMKKLTEQYQSGQSFDIYAFLKRFTMDTICCEKCYETFSYASTTGTRNMLSHSCVKNLSNTKITTFTSSSSSSQRKLNGMMKIYKKVKLSEQELNTVKNLVSSWICHDMRPFKIIEDLGLKDLLQEFIVLGSKFGEFDVSCALRGAGTISNHIYDLVDDYRLKLKDILREPLDSGAICVSPDLWSHDHKKISYLGITATFTTSNYEYKTVDLCCKPFVGDDHSGKNILIAIQKALEPYDISDLTKLSFISDRGTNLIKALQGYETLFCFPHRINNILKRAFFQQKIRQTSTNPSTTAQTTTPSGSNIVTNENCQSSSSSPSEEEEELCKPTKQIKTKKNKSLTRIENDPMKLELKDLHIKAQEIIETIKQCKKLNGLNKDIQASGGVALQQSTVIRWLSLINLLESLVKSYKQTKRILFSRRQQEKINKIDEYVLKQLICLLKPFKCVLQLVQEGLRILRIRLSELFDLMFELDLRHYTATLLHPRYRQLKGCSNAERDKVYSYIREEMKRIIYESKQQEDRVSPENKKRKVQVSILEQYEDDGDLNSSKIENNTSGSEDYDYNPMHTDELARYLALELDKSKLSSNPLEFWKEYQGMFPVLSKLARQIHCIPASSSAVERCFSSSGFVVNERRASLSPDQLDNIIFKNNQSLFIAAKNHPEMPVELQNLLEQVGDELILKIQLGCRPVKDFALKMINILADSKFTDKQLELGYDEIYHNYLLITIQNNHGYHVLQNILGNAPQTTTGRTVLILEKSMRIGLRYPIIPDEMIGLYDIPLIPNKPLTLNQLISTALNADKDFFIYDAGENIMCQTFVENILESNGLIPNIVDQATLDALKSIDSKTLVSTLGSRSNIVKEATDLAAKLHKLAFDHKTKLKKSKPKGFVLLRNANIIDSKKSNVIISSSLSSSESENLLPPLVASSCSGDQTTCDLVVDTSSSSLATSISLNKSFEAKSASNDTNVSYIIGSSVQPKLTTCPLNHQKQSFQSNWSIDRQ</sequence>
<comment type="subcellular location">
    <subcellularLocation>
        <location evidence="1">Nucleus</location>
    </subcellularLocation>
</comment>
<proteinExistence type="inferred from homology"/>
<reference evidence="9" key="1">
    <citation type="submission" date="2021-02" db="EMBL/GenBank/DDBJ databases">
        <authorList>
            <person name="Nowell W R."/>
        </authorList>
    </citation>
    <scope>NUCLEOTIDE SEQUENCE</scope>
</reference>
<dbReference type="Pfam" id="PF05699">
    <property type="entry name" value="Dimer_Tnp_hAT"/>
    <property type="match status" value="1"/>
</dbReference>
<evidence type="ECO:0000256" key="1">
    <source>
        <dbReference type="ARBA" id="ARBA00004123"/>
    </source>
</evidence>
<evidence type="ECO:0000256" key="5">
    <source>
        <dbReference type="ARBA" id="ARBA00022833"/>
    </source>
</evidence>
<dbReference type="GO" id="GO:0046983">
    <property type="term" value="F:protein dimerization activity"/>
    <property type="evidence" value="ECO:0007669"/>
    <property type="project" value="InterPro"/>
</dbReference>
<evidence type="ECO:0000256" key="6">
    <source>
        <dbReference type="ARBA" id="ARBA00023242"/>
    </source>
</evidence>
<evidence type="ECO:0000313" key="9">
    <source>
        <dbReference type="EMBL" id="CAF1360331.1"/>
    </source>
</evidence>
<dbReference type="Gene3D" id="1.10.630.10">
    <property type="entry name" value="Cytochrome P450"/>
    <property type="match status" value="1"/>
</dbReference>
<dbReference type="Pfam" id="PF00067">
    <property type="entry name" value="p450"/>
    <property type="match status" value="1"/>
</dbReference>
<dbReference type="InterPro" id="IPR052035">
    <property type="entry name" value="ZnF_BED_domain_contain"/>
</dbReference>
<dbReference type="PANTHER" id="PTHR46481:SF10">
    <property type="entry name" value="ZINC FINGER BED DOMAIN-CONTAINING PROTEIN 39"/>
    <property type="match status" value="1"/>
</dbReference>
<dbReference type="InterPro" id="IPR012337">
    <property type="entry name" value="RNaseH-like_sf"/>
</dbReference>
<dbReference type="InterPro" id="IPR008906">
    <property type="entry name" value="HATC_C_dom"/>
</dbReference>
<feature type="region of interest" description="Disordered" evidence="7">
    <location>
        <begin position="681"/>
        <end position="726"/>
    </location>
</feature>
<name>A0A815I2H6_9BILA</name>
<dbReference type="GO" id="GO:0016705">
    <property type="term" value="F:oxidoreductase activity, acting on paired donors, with incorporation or reduction of molecular oxygen"/>
    <property type="evidence" value="ECO:0007669"/>
    <property type="project" value="InterPro"/>
</dbReference>
<organism evidence="9 10">
    <name type="scientific">Rotaria sordida</name>
    <dbReference type="NCBI Taxonomy" id="392033"/>
    <lineage>
        <taxon>Eukaryota</taxon>
        <taxon>Metazoa</taxon>
        <taxon>Spiralia</taxon>
        <taxon>Gnathifera</taxon>
        <taxon>Rotifera</taxon>
        <taxon>Eurotatoria</taxon>
        <taxon>Bdelloidea</taxon>
        <taxon>Philodinida</taxon>
        <taxon>Philodinidae</taxon>
        <taxon>Rotaria</taxon>
    </lineage>
</organism>
<gene>
    <name evidence="9" type="ORF">SEV965_LOCUS29341</name>
</gene>
<dbReference type="GO" id="GO:0005634">
    <property type="term" value="C:nucleus"/>
    <property type="evidence" value="ECO:0007669"/>
    <property type="project" value="UniProtKB-SubCell"/>
</dbReference>
<evidence type="ECO:0000259" key="8">
    <source>
        <dbReference type="Pfam" id="PF05699"/>
    </source>
</evidence>
<dbReference type="InterPro" id="IPR001128">
    <property type="entry name" value="Cyt_P450"/>
</dbReference>
<dbReference type="SUPFAM" id="SSF140996">
    <property type="entry name" value="Hermes dimerisation domain"/>
    <property type="match status" value="1"/>
</dbReference>
<feature type="compositionally biased region" description="Polar residues" evidence="7">
    <location>
        <begin position="939"/>
        <end position="951"/>
    </location>
</feature>
<feature type="region of interest" description="Disordered" evidence="7">
    <location>
        <begin position="937"/>
        <end position="956"/>
    </location>
</feature>
<dbReference type="Gene3D" id="1.10.10.1070">
    <property type="entry name" value="Zinc finger, BED domain-containing"/>
    <property type="match status" value="1"/>
</dbReference>
<accession>A0A815I2H6</accession>
<feature type="domain" description="HAT C-terminal dimerisation" evidence="8">
    <location>
        <begin position="963"/>
        <end position="1043"/>
    </location>
</feature>
<dbReference type="InterPro" id="IPR036396">
    <property type="entry name" value="Cyt_P450_sf"/>
</dbReference>
<keyword evidence="6" id="KW-0539">Nucleus</keyword>
<feature type="compositionally biased region" description="Low complexity" evidence="7">
    <location>
        <begin position="681"/>
        <end position="699"/>
    </location>
</feature>
<protein>
    <recommendedName>
        <fullName evidence="8">HAT C-terminal dimerisation domain-containing protein</fullName>
    </recommendedName>
</protein>
<comment type="similarity">
    <text evidence="2">Belongs to the cytochrome P450 family.</text>
</comment>
<dbReference type="GO" id="GO:0004497">
    <property type="term" value="F:monooxygenase activity"/>
    <property type="evidence" value="ECO:0007669"/>
    <property type="project" value="InterPro"/>
</dbReference>
<evidence type="ECO:0000256" key="3">
    <source>
        <dbReference type="ARBA" id="ARBA00022723"/>
    </source>
</evidence>
<dbReference type="Proteomes" id="UP000663889">
    <property type="component" value="Unassembled WGS sequence"/>
</dbReference>
<dbReference type="GO" id="GO:0005506">
    <property type="term" value="F:iron ion binding"/>
    <property type="evidence" value="ECO:0007669"/>
    <property type="project" value="InterPro"/>
</dbReference>
<keyword evidence="3" id="KW-0479">Metal-binding</keyword>
<dbReference type="EMBL" id="CAJNOU010002944">
    <property type="protein sequence ID" value="CAF1360331.1"/>
    <property type="molecule type" value="Genomic_DNA"/>
</dbReference>
<dbReference type="PANTHER" id="PTHR46481">
    <property type="entry name" value="ZINC FINGER BED DOMAIN-CONTAINING PROTEIN 4"/>
    <property type="match status" value="1"/>
</dbReference>
<evidence type="ECO:0000256" key="7">
    <source>
        <dbReference type="SAM" id="MobiDB-lite"/>
    </source>
</evidence>
<keyword evidence="4" id="KW-0863">Zinc-finger</keyword>
<dbReference type="GO" id="GO:0020037">
    <property type="term" value="F:heme binding"/>
    <property type="evidence" value="ECO:0007669"/>
    <property type="project" value="InterPro"/>
</dbReference>
<dbReference type="SUPFAM" id="SSF48264">
    <property type="entry name" value="Cytochrome P450"/>
    <property type="match status" value="1"/>
</dbReference>
<evidence type="ECO:0000313" key="10">
    <source>
        <dbReference type="Proteomes" id="UP000663889"/>
    </source>
</evidence>
<evidence type="ECO:0000256" key="4">
    <source>
        <dbReference type="ARBA" id="ARBA00022771"/>
    </source>
</evidence>
<keyword evidence="5" id="KW-0862">Zinc</keyword>
<comment type="caution">
    <text evidence="9">The sequence shown here is derived from an EMBL/GenBank/DDBJ whole genome shotgun (WGS) entry which is preliminary data.</text>
</comment>
<evidence type="ECO:0000256" key="2">
    <source>
        <dbReference type="ARBA" id="ARBA00010617"/>
    </source>
</evidence>
<dbReference type="SUPFAM" id="SSF53098">
    <property type="entry name" value="Ribonuclease H-like"/>
    <property type="match status" value="1"/>
</dbReference>
<dbReference type="GO" id="GO:0008270">
    <property type="term" value="F:zinc ion binding"/>
    <property type="evidence" value="ECO:0007669"/>
    <property type="project" value="UniProtKB-KW"/>
</dbReference>